<comment type="caution">
    <text evidence="2">The sequence shown here is derived from an EMBL/GenBank/DDBJ whole genome shotgun (WGS) entry which is preliminary data.</text>
</comment>
<feature type="transmembrane region" description="Helical" evidence="1">
    <location>
        <begin position="41"/>
        <end position="63"/>
    </location>
</feature>
<evidence type="ECO:0000313" key="2">
    <source>
        <dbReference type="EMBL" id="MDA0160746.1"/>
    </source>
</evidence>
<keyword evidence="3" id="KW-1185">Reference proteome</keyword>
<keyword evidence="1" id="KW-1133">Transmembrane helix</keyword>
<dbReference type="Proteomes" id="UP001149140">
    <property type="component" value="Unassembled WGS sequence"/>
</dbReference>
<accession>A0A9X3MQ17</accession>
<name>A0A9X3MQ17_9ACTN</name>
<dbReference type="RefSeq" id="WP_270039763.1">
    <property type="nucleotide sequence ID" value="NZ_JAPDOD010000007.1"/>
</dbReference>
<sequence>MSLFWTFVVLIAANVVSISAILLVRRRAPDGSYFKDGDRASGVFGVLAGGFAIFAGFIIFLAFSTYDQSRSGGEAEALTVIQQFETAQFFPAALQGRMAGEIVCYGRSVVHQEWPQMEDGNGGDAINPWAIALFRSLKLVDPKSASEQAAYGKWLDETSDREEARRDRLHGAEGIVPASIWLVLFLIAGVVFVFMLFFADSGEPRRSQAMLMGSATTVIVLTLTAISALGHPYRTGVGQIKPVAMERSLRMLDSARAVVTQAAPLPCDARGVPVRS</sequence>
<keyword evidence="1" id="KW-0472">Membrane</keyword>
<evidence type="ECO:0000313" key="3">
    <source>
        <dbReference type="Proteomes" id="UP001149140"/>
    </source>
</evidence>
<protein>
    <submittedName>
        <fullName evidence="2">DUF4239 domain-containing protein</fullName>
    </submittedName>
</protein>
<feature type="transmembrane region" description="Helical" evidence="1">
    <location>
        <begin position="210"/>
        <end position="230"/>
    </location>
</feature>
<reference evidence="2" key="1">
    <citation type="submission" date="2022-10" db="EMBL/GenBank/DDBJ databases">
        <title>The WGS of Solirubrobacter ginsenosidimutans DSM 21036.</title>
        <authorList>
            <person name="Jiang Z."/>
        </authorList>
    </citation>
    <scope>NUCLEOTIDE SEQUENCE</scope>
    <source>
        <strain evidence="2">DSM 21036</strain>
    </source>
</reference>
<keyword evidence="1" id="KW-0812">Transmembrane</keyword>
<dbReference type="AlphaFoldDB" id="A0A9X3MQ17"/>
<organism evidence="2 3">
    <name type="scientific">Solirubrobacter ginsenosidimutans</name>
    <dbReference type="NCBI Taxonomy" id="490573"/>
    <lineage>
        <taxon>Bacteria</taxon>
        <taxon>Bacillati</taxon>
        <taxon>Actinomycetota</taxon>
        <taxon>Thermoleophilia</taxon>
        <taxon>Solirubrobacterales</taxon>
        <taxon>Solirubrobacteraceae</taxon>
        <taxon>Solirubrobacter</taxon>
    </lineage>
</organism>
<proteinExistence type="predicted"/>
<dbReference type="Pfam" id="PF14023">
    <property type="entry name" value="Bestrophin-like"/>
    <property type="match status" value="1"/>
</dbReference>
<dbReference type="EMBL" id="JAPDOD010000007">
    <property type="protein sequence ID" value="MDA0160746.1"/>
    <property type="molecule type" value="Genomic_DNA"/>
</dbReference>
<feature type="transmembrane region" description="Helical" evidence="1">
    <location>
        <begin position="175"/>
        <end position="198"/>
    </location>
</feature>
<dbReference type="InterPro" id="IPR025333">
    <property type="entry name" value="DUF4239"/>
</dbReference>
<gene>
    <name evidence="2" type="ORF">OM076_10760</name>
</gene>
<evidence type="ECO:0000256" key="1">
    <source>
        <dbReference type="SAM" id="Phobius"/>
    </source>
</evidence>